<name>A0A3L6FPG7_MAIZE</name>
<dbReference type="AlphaFoldDB" id="A0A3L6FPG7"/>
<gene>
    <name evidence="1" type="ORF">Zm00014a_021613</name>
</gene>
<reference evidence="1" key="1">
    <citation type="journal article" date="2018" name="Nat. Genet.">
        <title>Extensive intraspecific gene order and gene structural variations between Mo17 and other maize genomes.</title>
        <authorList>
            <person name="Sun S."/>
            <person name="Zhou Y."/>
            <person name="Chen J."/>
            <person name="Shi J."/>
            <person name="Zhao H."/>
            <person name="Zhao H."/>
            <person name="Song W."/>
            <person name="Zhang M."/>
            <person name="Cui Y."/>
            <person name="Dong X."/>
            <person name="Liu H."/>
            <person name="Ma X."/>
            <person name="Jiao Y."/>
            <person name="Wang B."/>
            <person name="Wei X."/>
            <person name="Stein J.C."/>
            <person name="Glaubitz J.C."/>
            <person name="Lu F."/>
            <person name="Yu G."/>
            <person name="Liang C."/>
            <person name="Fengler K."/>
            <person name="Li B."/>
            <person name="Rafalski A."/>
            <person name="Schnable P.S."/>
            <person name="Ware D.H."/>
            <person name="Buckler E.S."/>
            <person name="Lai J."/>
        </authorList>
    </citation>
    <scope>NUCLEOTIDE SEQUENCE [LARGE SCALE GENOMIC DNA]</scope>
    <source>
        <tissue evidence="1">Seedling</tissue>
    </source>
</reference>
<accession>A0A3L6FPG7</accession>
<comment type="caution">
    <text evidence="1">The sequence shown here is derived from an EMBL/GenBank/DDBJ whole genome shotgun (WGS) entry which is preliminary data.</text>
</comment>
<organism evidence="1">
    <name type="scientific">Zea mays</name>
    <name type="common">Maize</name>
    <dbReference type="NCBI Taxonomy" id="4577"/>
    <lineage>
        <taxon>Eukaryota</taxon>
        <taxon>Viridiplantae</taxon>
        <taxon>Streptophyta</taxon>
        <taxon>Embryophyta</taxon>
        <taxon>Tracheophyta</taxon>
        <taxon>Spermatophyta</taxon>
        <taxon>Magnoliopsida</taxon>
        <taxon>Liliopsida</taxon>
        <taxon>Poales</taxon>
        <taxon>Poaceae</taxon>
        <taxon>PACMAD clade</taxon>
        <taxon>Panicoideae</taxon>
        <taxon>Andropogonodae</taxon>
        <taxon>Andropogoneae</taxon>
        <taxon>Tripsacinae</taxon>
        <taxon>Zea</taxon>
    </lineage>
</organism>
<protein>
    <submittedName>
        <fullName evidence="1">Uncharacterized protein</fullName>
    </submittedName>
</protein>
<dbReference type="EMBL" id="NCVQ01000004">
    <property type="protein sequence ID" value="PWZ34698.1"/>
    <property type="molecule type" value="Genomic_DNA"/>
</dbReference>
<evidence type="ECO:0000313" key="1">
    <source>
        <dbReference type="EMBL" id="PWZ34698.1"/>
    </source>
</evidence>
<sequence>MMRVIGVPMSGRRTPGLKDCSLSSALGRQGEQNDGTFSVRIDDCQWSCANTIVAKLAVALAPMPFMRVLLDRFVAATSGVFPDNQELQDRGKLSGSVLGQWGAVDDPESMLHHIHWAVMRWPVPAMLVSSKQSPCLHYTDDWNEGVSKEELDSEIPPGEESIYGYIMGMADTCSL</sequence>
<proteinExistence type="predicted"/>
<dbReference type="Proteomes" id="UP000251960">
    <property type="component" value="Chromosome 3"/>
</dbReference>